<evidence type="ECO:0000313" key="3">
    <source>
        <dbReference type="Proteomes" id="UP000239415"/>
    </source>
</evidence>
<organism evidence="2 3">
    <name type="scientific">Actinoplanes italicus</name>
    <dbReference type="NCBI Taxonomy" id="113567"/>
    <lineage>
        <taxon>Bacteria</taxon>
        <taxon>Bacillati</taxon>
        <taxon>Actinomycetota</taxon>
        <taxon>Actinomycetes</taxon>
        <taxon>Micromonosporales</taxon>
        <taxon>Micromonosporaceae</taxon>
        <taxon>Actinoplanes</taxon>
    </lineage>
</organism>
<keyword evidence="2" id="KW-0436">Ligase</keyword>
<protein>
    <submittedName>
        <fullName evidence="2">tRNA synthetase class II (A)</fullName>
    </submittedName>
</protein>
<dbReference type="InterPro" id="IPR018164">
    <property type="entry name" value="Ala-tRNA-synth_IIc_N"/>
</dbReference>
<dbReference type="Pfam" id="PF01411">
    <property type="entry name" value="tRNA-synt_2c"/>
    <property type="match status" value="1"/>
</dbReference>
<dbReference type="GO" id="GO:0006419">
    <property type="term" value="P:alanyl-tRNA aminoacylation"/>
    <property type="evidence" value="ECO:0007669"/>
    <property type="project" value="InterPro"/>
</dbReference>
<comment type="caution">
    <text evidence="2">The sequence shown here is derived from an EMBL/GenBank/DDBJ whole genome shotgun (WGS) entry which is preliminary data.</text>
</comment>
<dbReference type="GO" id="GO:0005737">
    <property type="term" value="C:cytoplasm"/>
    <property type="evidence" value="ECO:0007669"/>
    <property type="project" value="InterPro"/>
</dbReference>
<name>A0A2T0KLY7_9ACTN</name>
<proteinExistence type="predicted"/>
<gene>
    <name evidence="2" type="ORF">CLV67_102423</name>
</gene>
<dbReference type="SUPFAM" id="SSF101353">
    <property type="entry name" value="Putative anticodon-binding domain of alanyl-tRNA synthetase (AlaRS)"/>
    <property type="match status" value="1"/>
</dbReference>
<dbReference type="Proteomes" id="UP000239415">
    <property type="component" value="Unassembled WGS sequence"/>
</dbReference>
<dbReference type="InterPro" id="IPR018162">
    <property type="entry name" value="Ala-tRNA-ligase_IIc_anticod-bd"/>
</dbReference>
<feature type="domain" description="Alanyl-tRNA synthetase class IIc N-terminal" evidence="1">
    <location>
        <begin position="7"/>
        <end position="62"/>
    </location>
</feature>
<keyword evidence="3" id="KW-1185">Reference proteome</keyword>
<evidence type="ECO:0000259" key="1">
    <source>
        <dbReference type="Pfam" id="PF01411"/>
    </source>
</evidence>
<dbReference type="GO" id="GO:0004813">
    <property type="term" value="F:alanine-tRNA ligase activity"/>
    <property type="evidence" value="ECO:0007669"/>
    <property type="project" value="InterPro"/>
</dbReference>
<accession>A0A2T0KLY7</accession>
<dbReference type="EMBL" id="PVMZ01000002">
    <property type="protein sequence ID" value="PRX24645.1"/>
    <property type="molecule type" value="Genomic_DNA"/>
</dbReference>
<dbReference type="AlphaFoldDB" id="A0A2T0KLY7"/>
<evidence type="ECO:0000313" key="2">
    <source>
        <dbReference type="EMBL" id="PRX24645.1"/>
    </source>
</evidence>
<dbReference type="GO" id="GO:0005524">
    <property type="term" value="F:ATP binding"/>
    <property type="evidence" value="ECO:0007669"/>
    <property type="project" value="InterPro"/>
</dbReference>
<keyword evidence="2" id="KW-0030">Aminoacyl-tRNA synthetase</keyword>
<reference evidence="2 3" key="1">
    <citation type="submission" date="2018-03" db="EMBL/GenBank/DDBJ databases">
        <title>Genomic Encyclopedia of Archaeal and Bacterial Type Strains, Phase II (KMG-II): from individual species to whole genera.</title>
        <authorList>
            <person name="Goeker M."/>
        </authorList>
    </citation>
    <scope>NUCLEOTIDE SEQUENCE [LARGE SCALE GENOMIC DNA]</scope>
    <source>
        <strain evidence="2 3">DSM 43146</strain>
    </source>
</reference>
<sequence length="71" mass="7535">MIYGNNVFLATLKAGTTILDTAITKAKSVGGRQLSGSQAFQLHDTYGFPIDLTLEIAQERAFRSTRAGSGG</sequence>